<dbReference type="InterPro" id="IPR020471">
    <property type="entry name" value="AKR"/>
</dbReference>
<accession>A0A660KUV4</accession>
<feature type="domain" description="NADP-dependent oxidoreductase" evidence="1">
    <location>
        <begin position="15"/>
        <end position="276"/>
    </location>
</feature>
<dbReference type="SUPFAM" id="SSF51430">
    <property type="entry name" value="NAD(P)-linked oxidoreductase"/>
    <property type="match status" value="1"/>
</dbReference>
<proteinExistence type="predicted"/>
<dbReference type="PANTHER" id="PTHR43638:SF3">
    <property type="entry name" value="ALDEHYDE REDUCTASE"/>
    <property type="match status" value="1"/>
</dbReference>
<evidence type="ECO:0000313" key="3">
    <source>
        <dbReference type="Proteomes" id="UP000278962"/>
    </source>
</evidence>
<dbReference type="Proteomes" id="UP000278962">
    <property type="component" value="Unassembled WGS sequence"/>
</dbReference>
<protein>
    <submittedName>
        <fullName evidence="2">Aryl-alcohol dehydrogenase-like predicted oxidoreductase</fullName>
    </submittedName>
</protein>
<dbReference type="GO" id="GO:0016491">
    <property type="term" value="F:oxidoreductase activity"/>
    <property type="evidence" value="ECO:0007669"/>
    <property type="project" value="InterPro"/>
</dbReference>
<reference evidence="2 3" key="1">
    <citation type="submission" date="2018-10" db="EMBL/GenBank/DDBJ databases">
        <title>Genomic Encyclopedia of Archaeal and Bacterial Type Strains, Phase II (KMG-II): from individual species to whole genera.</title>
        <authorList>
            <person name="Goeker M."/>
        </authorList>
    </citation>
    <scope>NUCLEOTIDE SEQUENCE [LARGE SCALE GENOMIC DNA]</scope>
    <source>
        <strain evidence="2 3">DSM 14954</strain>
    </source>
</reference>
<dbReference type="OrthoDB" id="9768793at2"/>
<dbReference type="RefSeq" id="WP_121258263.1">
    <property type="nucleotide sequence ID" value="NZ_RBIL01000003.1"/>
</dbReference>
<dbReference type="Gene3D" id="3.20.20.100">
    <property type="entry name" value="NADP-dependent oxidoreductase domain"/>
    <property type="match status" value="1"/>
</dbReference>
<evidence type="ECO:0000313" key="2">
    <source>
        <dbReference type="EMBL" id="RKQ84828.1"/>
    </source>
</evidence>
<dbReference type="PRINTS" id="PR00069">
    <property type="entry name" value="ALDKETRDTASE"/>
</dbReference>
<dbReference type="PANTHER" id="PTHR43638">
    <property type="entry name" value="OXIDOREDUCTASE, ALDO/KETO REDUCTASE FAMILY PROTEIN"/>
    <property type="match status" value="1"/>
</dbReference>
<dbReference type="CDD" id="cd19088">
    <property type="entry name" value="AKR_AKR13B1"/>
    <property type="match status" value="1"/>
</dbReference>
<organism evidence="2 3">
    <name type="scientific">Solirubrobacter pauli</name>
    <dbReference type="NCBI Taxonomy" id="166793"/>
    <lineage>
        <taxon>Bacteria</taxon>
        <taxon>Bacillati</taxon>
        <taxon>Actinomycetota</taxon>
        <taxon>Thermoleophilia</taxon>
        <taxon>Solirubrobacterales</taxon>
        <taxon>Solirubrobacteraceae</taxon>
        <taxon>Solirubrobacter</taxon>
    </lineage>
</organism>
<sequence length="278" mass="29661">MTHSYELAGRAVHRVGYGTMQLPGPNHFGPPRDRDAALAVLRRARALGVDHFDTAAYYGPWVSNALLREAFDLSEVTVVSKVGGRRGPDGAWLPALSPAELTWGIDENLIGLGVERLDVVNLRLFAVPDPGFDERLAALVDARDAGKIGAIGLSNVSVAELDRAAELGVEIACVQNQYALTFRKDEALLQACAQRGIAFVPFFPLDFGKVDGHPVVREIAATHAATPAQIGLAWLLAHSPNVLLIPGTSSIAHLEENVAVGAIELSAQDRERLDAIAG</sequence>
<comment type="caution">
    <text evidence="2">The sequence shown here is derived from an EMBL/GenBank/DDBJ whole genome shotgun (WGS) entry which is preliminary data.</text>
</comment>
<keyword evidence="3" id="KW-1185">Reference proteome</keyword>
<gene>
    <name evidence="2" type="ORF">C8N24_6458</name>
</gene>
<dbReference type="InterPro" id="IPR023210">
    <property type="entry name" value="NADP_OxRdtase_dom"/>
</dbReference>
<dbReference type="Pfam" id="PF00248">
    <property type="entry name" value="Aldo_ket_red"/>
    <property type="match status" value="1"/>
</dbReference>
<dbReference type="InterPro" id="IPR036812">
    <property type="entry name" value="NAD(P)_OxRdtase_dom_sf"/>
</dbReference>
<dbReference type="EMBL" id="RBIL01000003">
    <property type="protein sequence ID" value="RKQ84828.1"/>
    <property type="molecule type" value="Genomic_DNA"/>
</dbReference>
<dbReference type="AlphaFoldDB" id="A0A660KUV4"/>
<evidence type="ECO:0000259" key="1">
    <source>
        <dbReference type="Pfam" id="PF00248"/>
    </source>
</evidence>
<name>A0A660KUV4_9ACTN</name>
<dbReference type="NCBIfam" id="NF007695">
    <property type="entry name" value="PRK10376.1"/>
    <property type="match status" value="1"/>
</dbReference>